<evidence type="ECO:0000313" key="5">
    <source>
        <dbReference type="Proteomes" id="UP000541109"/>
    </source>
</evidence>
<evidence type="ECO:0000259" key="3">
    <source>
        <dbReference type="PROSITE" id="PS51186"/>
    </source>
</evidence>
<keyword evidence="5" id="KW-1185">Reference proteome</keyword>
<evidence type="ECO:0000256" key="1">
    <source>
        <dbReference type="ARBA" id="ARBA00022679"/>
    </source>
</evidence>
<feature type="domain" description="N-acetyltransferase" evidence="3">
    <location>
        <begin position="2"/>
        <end position="156"/>
    </location>
</feature>
<dbReference type="InterPro" id="IPR016181">
    <property type="entry name" value="Acyl_CoA_acyltransferase"/>
</dbReference>
<keyword evidence="2" id="KW-0012">Acyltransferase</keyword>
<keyword evidence="1 4" id="KW-0808">Transferase</keyword>
<dbReference type="EMBL" id="JACFXV010000043">
    <property type="protein sequence ID" value="MBA5776633.1"/>
    <property type="molecule type" value="Genomic_DNA"/>
</dbReference>
<dbReference type="RefSeq" id="WP_182163202.1">
    <property type="nucleotide sequence ID" value="NZ_JACFXV010000043.1"/>
</dbReference>
<dbReference type="InterPro" id="IPR000182">
    <property type="entry name" value="GNAT_dom"/>
</dbReference>
<name>A0A839AAN0_9HYPH</name>
<dbReference type="AlphaFoldDB" id="A0A839AAN0"/>
<reference evidence="4 5" key="1">
    <citation type="submission" date="2020-07" db="EMBL/GenBank/DDBJ databases">
        <title>Stappia sp., F7233, whole genome shotgun sequencing project.</title>
        <authorList>
            <person name="Jiang S."/>
            <person name="Liu Z.W."/>
            <person name="Du Z.J."/>
        </authorList>
    </citation>
    <scope>NUCLEOTIDE SEQUENCE [LARGE SCALE GENOMIC DNA]</scope>
    <source>
        <strain evidence="4 5">F7233</strain>
    </source>
</reference>
<organism evidence="4 5">
    <name type="scientific">Stappia albiluteola</name>
    <dbReference type="NCBI Taxonomy" id="2758565"/>
    <lineage>
        <taxon>Bacteria</taxon>
        <taxon>Pseudomonadati</taxon>
        <taxon>Pseudomonadota</taxon>
        <taxon>Alphaproteobacteria</taxon>
        <taxon>Hyphomicrobiales</taxon>
        <taxon>Stappiaceae</taxon>
        <taxon>Stappia</taxon>
    </lineage>
</organism>
<sequence length="156" mass="17539">MPAIRPYRPDDAPALNDLYRRSVLELGPRGYAPDQVEEWANLAPSPEHFRALMVDGRYRLVAADDDDLPLAFADLETDGHIHFFYCAPEAAGRGVASRLYEALEEAARNLEIGRLYAEASEVALPFFLKHGFRHLGRRDFEVAGTPIHNHAVEKIL</sequence>
<evidence type="ECO:0000313" key="4">
    <source>
        <dbReference type="EMBL" id="MBA5776633.1"/>
    </source>
</evidence>
<evidence type="ECO:0000256" key="2">
    <source>
        <dbReference type="ARBA" id="ARBA00023315"/>
    </source>
</evidence>
<dbReference type="Pfam" id="PF13673">
    <property type="entry name" value="Acetyltransf_10"/>
    <property type="match status" value="1"/>
</dbReference>
<dbReference type="GO" id="GO:0016747">
    <property type="term" value="F:acyltransferase activity, transferring groups other than amino-acyl groups"/>
    <property type="evidence" value="ECO:0007669"/>
    <property type="project" value="InterPro"/>
</dbReference>
<comment type="caution">
    <text evidence="4">The sequence shown here is derived from an EMBL/GenBank/DDBJ whole genome shotgun (WGS) entry which is preliminary data.</text>
</comment>
<protein>
    <submittedName>
        <fullName evidence="4">GNAT family N-acetyltransferase</fullName>
    </submittedName>
</protein>
<dbReference type="Gene3D" id="3.40.630.30">
    <property type="match status" value="1"/>
</dbReference>
<gene>
    <name evidence="4" type="ORF">H2509_05780</name>
</gene>
<dbReference type="PANTHER" id="PTHR43877">
    <property type="entry name" value="AMINOALKYLPHOSPHONATE N-ACETYLTRANSFERASE-RELATED-RELATED"/>
    <property type="match status" value="1"/>
</dbReference>
<dbReference type="InterPro" id="IPR050832">
    <property type="entry name" value="Bact_Acetyltransf"/>
</dbReference>
<dbReference type="SUPFAM" id="SSF55729">
    <property type="entry name" value="Acyl-CoA N-acyltransferases (Nat)"/>
    <property type="match status" value="1"/>
</dbReference>
<dbReference type="CDD" id="cd04301">
    <property type="entry name" value="NAT_SF"/>
    <property type="match status" value="1"/>
</dbReference>
<accession>A0A839AAN0</accession>
<dbReference type="Proteomes" id="UP000541109">
    <property type="component" value="Unassembled WGS sequence"/>
</dbReference>
<dbReference type="PROSITE" id="PS51186">
    <property type="entry name" value="GNAT"/>
    <property type="match status" value="1"/>
</dbReference>
<proteinExistence type="predicted"/>